<dbReference type="InterPro" id="IPR051809">
    <property type="entry name" value="Plant_receptor-like_S/T_kinase"/>
</dbReference>
<feature type="transmembrane region" description="Helical" evidence="9">
    <location>
        <begin position="129"/>
        <end position="151"/>
    </location>
</feature>
<dbReference type="InterPro" id="IPR001611">
    <property type="entry name" value="Leu-rich_rpt"/>
</dbReference>
<keyword evidence="6 9" id="KW-1133">Transmembrane helix</keyword>
<proteinExistence type="inferred from homology"/>
<evidence type="ECO:0000256" key="6">
    <source>
        <dbReference type="ARBA" id="ARBA00022989"/>
    </source>
</evidence>
<dbReference type="GO" id="GO:0016020">
    <property type="term" value="C:membrane"/>
    <property type="evidence" value="ECO:0007669"/>
    <property type="project" value="UniProtKB-SubCell"/>
</dbReference>
<keyword evidence="3" id="KW-0433">Leucine-rich repeat</keyword>
<evidence type="ECO:0000256" key="4">
    <source>
        <dbReference type="ARBA" id="ARBA00022692"/>
    </source>
</evidence>
<organism evidence="10 11">
    <name type="scientific">Heracleum sosnowskyi</name>
    <dbReference type="NCBI Taxonomy" id="360622"/>
    <lineage>
        <taxon>Eukaryota</taxon>
        <taxon>Viridiplantae</taxon>
        <taxon>Streptophyta</taxon>
        <taxon>Embryophyta</taxon>
        <taxon>Tracheophyta</taxon>
        <taxon>Spermatophyta</taxon>
        <taxon>Magnoliopsida</taxon>
        <taxon>eudicotyledons</taxon>
        <taxon>Gunneridae</taxon>
        <taxon>Pentapetalae</taxon>
        <taxon>asterids</taxon>
        <taxon>campanulids</taxon>
        <taxon>Apiales</taxon>
        <taxon>Apiaceae</taxon>
        <taxon>Apioideae</taxon>
        <taxon>apioid superclade</taxon>
        <taxon>Tordylieae</taxon>
        <taxon>Tordyliinae</taxon>
        <taxon>Heracleum</taxon>
    </lineage>
</organism>
<evidence type="ECO:0000256" key="8">
    <source>
        <dbReference type="ARBA" id="ARBA00023180"/>
    </source>
</evidence>
<dbReference type="FunFam" id="3.80.10.10:FF:000111">
    <property type="entry name" value="LRR receptor-like serine/threonine-protein kinase ERECTA"/>
    <property type="match status" value="1"/>
</dbReference>
<dbReference type="InterPro" id="IPR032675">
    <property type="entry name" value="LRR_dom_sf"/>
</dbReference>
<reference evidence="10" key="2">
    <citation type="submission" date="2023-05" db="EMBL/GenBank/DDBJ databases">
        <authorList>
            <person name="Schelkunov M.I."/>
        </authorList>
    </citation>
    <scope>NUCLEOTIDE SEQUENCE</scope>
    <source>
        <strain evidence="10">Hsosn_3</strain>
        <tissue evidence="10">Leaf</tissue>
    </source>
</reference>
<keyword evidence="4 9" id="KW-0812">Transmembrane</keyword>
<evidence type="ECO:0000256" key="5">
    <source>
        <dbReference type="ARBA" id="ARBA00022737"/>
    </source>
</evidence>
<keyword evidence="8" id="KW-0325">Glycoprotein</keyword>
<accession>A0AAD8M732</accession>
<keyword evidence="11" id="KW-1185">Reference proteome</keyword>
<dbReference type="Gene3D" id="3.80.10.10">
    <property type="entry name" value="Ribonuclease Inhibitor"/>
    <property type="match status" value="1"/>
</dbReference>
<reference evidence="10" key="1">
    <citation type="submission" date="2023-02" db="EMBL/GenBank/DDBJ databases">
        <title>Genome of toxic invasive species Heracleum sosnowskyi carries increased number of genes despite the absence of recent whole-genome duplications.</title>
        <authorList>
            <person name="Schelkunov M."/>
            <person name="Shtratnikova V."/>
            <person name="Makarenko M."/>
            <person name="Klepikova A."/>
            <person name="Omelchenko D."/>
            <person name="Novikova G."/>
            <person name="Obukhova E."/>
            <person name="Bogdanov V."/>
            <person name="Penin A."/>
            <person name="Logacheva M."/>
        </authorList>
    </citation>
    <scope>NUCLEOTIDE SEQUENCE</scope>
    <source>
        <strain evidence="10">Hsosn_3</strain>
        <tissue evidence="10">Leaf</tissue>
    </source>
</reference>
<evidence type="ECO:0000313" key="10">
    <source>
        <dbReference type="EMBL" id="KAK1361638.1"/>
    </source>
</evidence>
<dbReference type="PANTHER" id="PTHR27008">
    <property type="entry name" value="OS04G0122200 PROTEIN"/>
    <property type="match status" value="1"/>
</dbReference>
<dbReference type="EMBL" id="JAUIZM010000010">
    <property type="protein sequence ID" value="KAK1361638.1"/>
    <property type="molecule type" value="Genomic_DNA"/>
</dbReference>
<evidence type="ECO:0000256" key="2">
    <source>
        <dbReference type="ARBA" id="ARBA00009592"/>
    </source>
</evidence>
<dbReference type="Proteomes" id="UP001237642">
    <property type="component" value="Unassembled WGS sequence"/>
</dbReference>
<comment type="caution">
    <text evidence="10">The sequence shown here is derived from an EMBL/GenBank/DDBJ whole genome shotgun (WGS) entry which is preliminary data.</text>
</comment>
<evidence type="ECO:0000313" key="11">
    <source>
        <dbReference type="Proteomes" id="UP001237642"/>
    </source>
</evidence>
<keyword evidence="5" id="KW-0677">Repeat</keyword>
<comment type="subcellular location">
    <subcellularLocation>
        <location evidence="1">Membrane</location>
        <topology evidence="1">Single-pass membrane protein</topology>
    </subcellularLocation>
</comment>
<dbReference type="PANTHER" id="PTHR27008:SF585">
    <property type="entry name" value="PROTEIN KINASE DOMAIN-CONTAINING PROTEIN"/>
    <property type="match status" value="1"/>
</dbReference>
<evidence type="ECO:0000256" key="1">
    <source>
        <dbReference type="ARBA" id="ARBA00004167"/>
    </source>
</evidence>
<evidence type="ECO:0000256" key="9">
    <source>
        <dbReference type="SAM" id="Phobius"/>
    </source>
</evidence>
<dbReference type="Pfam" id="PF13855">
    <property type="entry name" value="LRR_8"/>
    <property type="match status" value="1"/>
</dbReference>
<gene>
    <name evidence="10" type="ORF">POM88_046112</name>
</gene>
<dbReference type="AlphaFoldDB" id="A0AAD8M732"/>
<comment type="similarity">
    <text evidence="2">Belongs to the RLP family.</text>
</comment>
<keyword evidence="7 9" id="KW-0472">Membrane</keyword>
<protein>
    <submittedName>
        <fullName evidence="10">Uncharacterized protein</fullName>
    </submittedName>
</protein>
<name>A0AAD8M732_9APIA</name>
<dbReference type="PRINTS" id="PR00019">
    <property type="entry name" value="LEURICHRPT"/>
</dbReference>
<evidence type="ECO:0000256" key="7">
    <source>
        <dbReference type="ARBA" id="ARBA00023136"/>
    </source>
</evidence>
<dbReference type="SUPFAM" id="SSF52058">
    <property type="entry name" value="L domain-like"/>
    <property type="match status" value="1"/>
</dbReference>
<sequence length="219" mass="24529">MDFSWNQFSGNIPATIGGAPSLNYLSLSHNKLEGPIPQSLGSLKGLEFLDMSNNNLSGKIPKPLESLRYLRYFNISFSKLEGEVPTGGPFLNFTDQSYLQNDGICGAPRFKVRPCQTSTTQQSGSRNIAFLKFTLPLIVAATLLLGIAIFMKRSGNKKIRLTQEDTLLCALRRLAMDCSRNSPVERIDMEDVLNRLYKIKTLFLEQCHDIDTEVNNYVV</sequence>
<evidence type="ECO:0000256" key="3">
    <source>
        <dbReference type="ARBA" id="ARBA00022614"/>
    </source>
</evidence>